<evidence type="ECO:0000256" key="3">
    <source>
        <dbReference type="ARBA" id="ARBA00022840"/>
    </source>
</evidence>
<accession>A0A1M6CDG6</accession>
<dbReference type="GO" id="GO:0005524">
    <property type="term" value="F:ATP binding"/>
    <property type="evidence" value="ECO:0007669"/>
    <property type="project" value="UniProtKB-KW"/>
</dbReference>
<sequence>MINVEIKKNLFYFDLDVNFDLNKEVLVLKGPSGSGKTTVLNCIAGLDKPDSGIIRIDDEIVYSSRNKIDYPARDRNISYVFQNFALFPHMTVFENILFGVDKRKREDLDYVRKLMDIFGISHLKDRKSNCISGGEKQRTALARALATKPHILLMDEPFSSLDVKIKSTLYDEFLELKNSLDIGVILVTHDPHEAKVLGDRIVNIKEGSCIYDISARKSRLVK</sequence>
<keyword evidence="2" id="KW-0547">Nucleotide-binding</keyword>
<dbReference type="InterPro" id="IPR027417">
    <property type="entry name" value="P-loop_NTPase"/>
</dbReference>
<dbReference type="RefSeq" id="WP_073047081.1">
    <property type="nucleotide sequence ID" value="NZ_FQZL01000005.1"/>
</dbReference>
<dbReference type="InterPro" id="IPR003439">
    <property type="entry name" value="ABC_transporter-like_ATP-bd"/>
</dbReference>
<organism evidence="5 6">
    <name type="scientific">Dethiosulfatibacter aminovorans DSM 17477</name>
    <dbReference type="NCBI Taxonomy" id="1121476"/>
    <lineage>
        <taxon>Bacteria</taxon>
        <taxon>Bacillati</taxon>
        <taxon>Bacillota</taxon>
        <taxon>Tissierellia</taxon>
        <taxon>Dethiosulfatibacter</taxon>
    </lineage>
</organism>
<keyword evidence="1" id="KW-0813">Transport</keyword>
<dbReference type="AlphaFoldDB" id="A0A1M6CDG6"/>
<dbReference type="PROSITE" id="PS50893">
    <property type="entry name" value="ABC_TRANSPORTER_2"/>
    <property type="match status" value="1"/>
</dbReference>
<reference evidence="5 6" key="1">
    <citation type="submission" date="2016-11" db="EMBL/GenBank/DDBJ databases">
        <authorList>
            <person name="Jaros S."/>
            <person name="Januszkiewicz K."/>
            <person name="Wedrychowicz H."/>
        </authorList>
    </citation>
    <scope>NUCLEOTIDE SEQUENCE [LARGE SCALE GENOMIC DNA]</scope>
    <source>
        <strain evidence="5 6">DSM 17477</strain>
    </source>
</reference>
<dbReference type="GO" id="GO:0016887">
    <property type="term" value="F:ATP hydrolysis activity"/>
    <property type="evidence" value="ECO:0007669"/>
    <property type="project" value="InterPro"/>
</dbReference>
<gene>
    <name evidence="5" type="ORF">SAMN02745751_00671</name>
</gene>
<dbReference type="PANTHER" id="PTHR42781:SF4">
    <property type="entry name" value="SPERMIDINE_PUTRESCINE IMPORT ATP-BINDING PROTEIN POTA"/>
    <property type="match status" value="1"/>
</dbReference>
<protein>
    <submittedName>
        <fullName evidence="5">Molybdate transport system ATP-binding protein</fullName>
    </submittedName>
</protein>
<dbReference type="InterPro" id="IPR003593">
    <property type="entry name" value="AAA+_ATPase"/>
</dbReference>
<evidence type="ECO:0000256" key="2">
    <source>
        <dbReference type="ARBA" id="ARBA00022741"/>
    </source>
</evidence>
<dbReference type="Gene3D" id="3.40.50.300">
    <property type="entry name" value="P-loop containing nucleotide triphosphate hydrolases"/>
    <property type="match status" value="1"/>
</dbReference>
<dbReference type="InterPro" id="IPR050093">
    <property type="entry name" value="ABC_SmlMolc_Importer"/>
</dbReference>
<dbReference type="Proteomes" id="UP000184052">
    <property type="component" value="Unassembled WGS sequence"/>
</dbReference>
<evidence type="ECO:0000259" key="4">
    <source>
        <dbReference type="PROSITE" id="PS50893"/>
    </source>
</evidence>
<evidence type="ECO:0000313" key="6">
    <source>
        <dbReference type="Proteomes" id="UP000184052"/>
    </source>
</evidence>
<dbReference type="EMBL" id="FQZL01000005">
    <property type="protein sequence ID" value="SHI59095.1"/>
    <property type="molecule type" value="Genomic_DNA"/>
</dbReference>
<evidence type="ECO:0000313" key="5">
    <source>
        <dbReference type="EMBL" id="SHI59095.1"/>
    </source>
</evidence>
<keyword evidence="3 5" id="KW-0067">ATP-binding</keyword>
<dbReference type="PANTHER" id="PTHR42781">
    <property type="entry name" value="SPERMIDINE/PUTRESCINE IMPORT ATP-BINDING PROTEIN POTA"/>
    <property type="match status" value="1"/>
</dbReference>
<proteinExistence type="predicted"/>
<evidence type="ECO:0000256" key="1">
    <source>
        <dbReference type="ARBA" id="ARBA00022448"/>
    </source>
</evidence>
<dbReference type="SMART" id="SM00382">
    <property type="entry name" value="AAA"/>
    <property type="match status" value="1"/>
</dbReference>
<dbReference type="STRING" id="1121476.SAMN02745751_00671"/>
<feature type="domain" description="ABC transporter" evidence="4">
    <location>
        <begin position="1"/>
        <end position="221"/>
    </location>
</feature>
<dbReference type="SUPFAM" id="SSF52540">
    <property type="entry name" value="P-loop containing nucleoside triphosphate hydrolases"/>
    <property type="match status" value="1"/>
</dbReference>
<dbReference type="Pfam" id="PF00005">
    <property type="entry name" value="ABC_tran"/>
    <property type="match status" value="1"/>
</dbReference>
<dbReference type="OrthoDB" id="9802264at2"/>
<keyword evidence="6" id="KW-1185">Reference proteome</keyword>
<name>A0A1M6CDG6_9FIRM</name>